<evidence type="ECO:0000256" key="1">
    <source>
        <dbReference type="SAM" id="MobiDB-lite"/>
    </source>
</evidence>
<accession>A0AAV9ZIG0</accession>
<evidence type="ECO:0000313" key="2">
    <source>
        <dbReference type="EMBL" id="KAK6983816.1"/>
    </source>
</evidence>
<organism evidence="2 3">
    <name type="scientific">Favolaschia claudopus</name>
    <dbReference type="NCBI Taxonomy" id="2862362"/>
    <lineage>
        <taxon>Eukaryota</taxon>
        <taxon>Fungi</taxon>
        <taxon>Dikarya</taxon>
        <taxon>Basidiomycota</taxon>
        <taxon>Agaricomycotina</taxon>
        <taxon>Agaricomycetes</taxon>
        <taxon>Agaricomycetidae</taxon>
        <taxon>Agaricales</taxon>
        <taxon>Marasmiineae</taxon>
        <taxon>Mycenaceae</taxon>
        <taxon>Favolaschia</taxon>
    </lineage>
</organism>
<feature type="compositionally biased region" description="Basic residues" evidence="1">
    <location>
        <begin position="10"/>
        <end position="19"/>
    </location>
</feature>
<protein>
    <recommendedName>
        <fullName evidence="4">F-box domain-containing protein</fullName>
    </recommendedName>
</protein>
<comment type="caution">
    <text evidence="2">The sequence shown here is derived from an EMBL/GenBank/DDBJ whole genome shotgun (WGS) entry which is preliminary data.</text>
</comment>
<dbReference type="AlphaFoldDB" id="A0AAV9ZIG0"/>
<proteinExistence type="predicted"/>
<gene>
    <name evidence="2" type="ORF">R3P38DRAFT_2577999</name>
</gene>
<feature type="region of interest" description="Disordered" evidence="1">
    <location>
        <begin position="1"/>
        <end position="37"/>
    </location>
</feature>
<keyword evidence="3" id="KW-1185">Reference proteome</keyword>
<evidence type="ECO:0000313" key="3">
    <source>
        <dbReference type="Proteomes" id="UP001362999"/>
    </source>
</evidence>
<dbReference type="EMBL" id="JAWWNJ010000147">
    <property type="protein sequence ID" value="KAK6983816.1"/>
    <property type="molecule type" value="Genomic_DNA"/>
</dbReference>
<dbReference type="Proteomes" id="UP001362999">
    <property type="component" value="Unassembled WGS sequence"/>
</dbReference>
<reference evidence="2 3" key="1">
    <citation type="journal article" date="2024" name="J Genomics">
        <title>Draft genome sequencing and assembly of Favolaschia claudopus CIRM-BRFM 2984 isolated from oak limbs.</title>
        <authorList>
            <person name="Navarro D."/>
            <person name="Drula E."/>
            <person name="Chaduli D."/>
            <person name="Cazenave R."/>
            <person name="Ahrendt S."/>
            <person name="Wang J."/>
            <person name="Lipzen A."/>
            <person name="Daum C."/>
            <person name="Barry K."/>
            <person name="Grigoriev I.V."/>
            <person name="Favel A."/>
            <person name="Rosso M.N."/>
            <person name="Martin F."/>
        </authorList>
    </citation>
    <scope>NUCLEOTIDE SEQUENCE [LARGE SCALE GENOMIC DNA]</scope>
    <source>
        <strain evidence="2 3">CIRM-BRFM 2984</strain>
    </source>
</reference>
<sequence length="333" mass="36718">MAKKLSPTRVVRKRSHKPVPPRPSTTSDSSPELPSFASPHRSAADSFFALSELVLFHLLEACALSTVIALSHTSSYFRSLVKALFRSRITSVLEHFLGHINTSTFFALLQDTDSAIGGSTVARVLAPPVTESWMPTNLNMYVPKGGVQKWEEFMELVAYSRAEKQPGVDRRYAYATTSHTVFESGYSGLQITISESVDDCTISPAVASSTTLTMSVITGSTIVAMYPSLISQRRAHNAWDSPTVAHCIQLQNRGFKHGSSTTMWTRKCGWNCPVLWRRVQSLRGVGLFCWGGPDNVFPDNGSEGIPFTDASMQWRLGDVCMNGKCPWSSKKWA</sequence>
<evidence type="ECO:0008006" key="4">
    <source>
        <dbReference type="Google" id="ProtNLM"/>
    </source>
</evidence>
<name>A0AAV9ZIG0_9AGAR</name>